<dbReference type="RefSeq" id="WP_068261242.1">
    <property type="nucleotide sequence ID" value="NZ_LWSK01000023.1"/>
</dbReference>
<sequence length="191" mass="20909">MSDLSQPNRREFIATSAAAGLAIPASATATDTTELSDSSMKPAATSTSAESLACQLFQMLNDRQQRDASLSMAPKEHEIQFRGQQSIPGLPVTDMTPDQKEYLQAVLVTLVEMYRPTDQTDAVACLANQGGLDACFLSFFRDEDIGCDKVWDNWRLEGPSFVWHYRGAPHVDVWVNIANDAGVKTNSHLVG</sequence>
<dbReference type="AlphaFoldDB" id="A0A5B1CK14"/>
<dbReference type="PROSITE" id="PS51318">
    <property type="entry name" value="TAT"/>
    <property type="match status" value="1"/>
</dbReference>
<dbReference type="InterPro" id="IPR006311">
    <property type="entry name" value="TAT_signal"/>
</dbReference>
<gene>
    <name evidence="1" type="ORF">LF1_21990</name>
</gene>
<organism evidence="1 2">
    <name type="scientific">Rubripirellula obstinata</name>
    <dbReference type="NCBI Taxonomy" id="406547"/>
    <lineage>
        <taxon>Bacteria</taxon>
        <taxon>Pseudomonadati</taxon>
        <taxon>Planctomycetota</taxon>
        <taxon>Planctomycetia</taxon>
        <taxon>Pirellulales</taxon>
        <taxon>Pirellulaceae</taxon>
        <taxon>Rubripirellula</taxon>
    </lineage>
</organism>
<protein>
    <submittedName>
        <fullName evidence="1">Uncharacterized protein</fullName>
    </submittedName>
</protein>
<comment type="caution">
    <text evidence="1">The sequence shown here is derived from an EMBL/GenBank/DDBJ whole genome shotgun (WGS) entry which is preliminary data.</text>
</comment>
<evidence type="ECO:0000313" key="2">
    <source>
        <dbReference type="Proteomes" id="UP000322699"/>
    </source>
</evidence>
<evidence type="ECO:0000313" key="1">
    <source>
        <dbReference type="EMBL" id="KAA1259664.1"/>
    </source>
</evidence>
<accession>A0A5B1CK14</accession>
<keyword evidence="2" id="KW-1185">Reference proteome</keyword>
<name>A0A5B1CK14_9BACT</name>
<dbReference type="OrthoDB" id="240568at2"/>
<reference evidence="1 2" key="1">
    <citation type="submission" date="2019-08" db="EMBL/GenBank/DDBJ databases">
        <title>Deep-cultivation of Planctomycetes and their phenomic and genomic characterization uncovers novel biology.</title>
        <authorList>
            <person name="Wiegand S."/>
            <person name="Jogler M."/>
            <person name="Boedeker C."/>
            <person name="Pinto D."/>
            <person name="Vollmers J."/>
            <person name="Rivas-Marin E."/>
            <person name="Kohn T."/>
            <person name="Peeters S.H."/>
            <person name="Heuer A."/>
            <person name="Rast P."/>
            <person name="Oberbeckmann S."/>
            <person name="Bunk B."/>
            <person name="Jeske O."/>
            <person name="Meyerdierks A."/>
            <person name="Storesund J.E."/>
            <person name="Kallscheuer N."/>
            <person name="Luecker S."/>
            <person name="Lage O.M."/>
            <person name="Pohl T."/>
            <person name="Merkel B.J."/>
            <person name="Hornburger P."/>
            <person name="Mueller R.-W."/>
            <person name="Bruemmer F."/>
            <person name="Labrenz M."/>
            <person name="Spormann A.M."/>
            <person name="Op Den Camp H."/>
            <person name="Overmann J."/>
            <person name="Amann R."/>
            <person name="Jetten M.S.M."/>
            <person name="Mascher T."/>
            <person name="Medema M.H."/>
            <person name="Devos D.P."/>
            <person name="Kaster A.-K."/>
            <person name="Ovreas L."/>
            <person name="Rohde M."/>
            <person name="Galperin M.Y."/>
            <person name="Jogler C."/>
        </authorList>
    </citation>
    <scope>NUCLEOTIDE SEQUENCE [LARGE SCALE GENOMIC DNA]</scope>
    <source>
        <strain evidence="1 2">LF1</strain>
    </source>
</reference>
<dbReference type="EMBL" id="VRLW01000001">
    <property type="protein sequence ID" value="KAA1259664.1"/>
    <property type="molecule type" value="Genomic_DNA"/>
</dbReference>
<dbReference type="Proteomes" id="UP000322699">
    <property type="component" value="Unassembled WGS sequence"/>
</dbReference>
<proteinExistence type="predicted"/>